<gene>
    <name evidence="2" type="ORF">TNCT_459101</name>
</gene>
<dbReference type="Proteomes" id="UP000887116">
    <property type="component" value="Unassembled WGS sequence"/>
</dbReference>
<feature type="region of interest" description="Disordered" evidence="1">
    <location>
        <begin position="1"/>
        <end position="61"/>
    </location>
</feature>
<name>A0A8X6GSI8_TRICU</name>
<accession>A0A8X6GSI8</accession>
<feature type="compositionally biased region" description="Basic and acidic residues" evidence="1">
    <location>
        <begin position="16"/>
        <end position="28"/>
    </location>
</feature>
<evidence type="ECO:0000313" key="2">
    <source>
        <dbReference type="EMBL" id="GFR09648.1"/>
    </source>
</evidence>
<organism evidence="2 3">
    <name type="scientific">Trichonephila clavata</name>
    <name type="common">Joro spider</name>
    <name type="synonym">Nephila clavata</name>
    <dbReference type="NCBI Taxonomy" id="2740835"/>
    <lineage>
        <taxon>Eukaryota</taxon>
        <taxon>Metazoa</taxon>
        <taxon>Ecdysozoa</taxon>
        <taxon>Arthropoda</taxon>
        <taxon>Chelicerata</taxon>
        <taxon>Arachnida</taxon>
        <taxon>Araneae</taxon>
        <taxon>Araneomorphae</taxon>
        <taxon>Entelegynae</taxon>
        <taxon>Araneoidea</taxon>
        <taxon>Nephilidae</taxon>
        <taxon>Trichonephila</taxon>
    </lineage>
</organism>
<protein>
    <submittedName>
        <fullName evidence="2">Uncharacterized protein</fullName>
    </submittedName>
</protein>
<comment type="caution">
    <text evidence="2">The sequence shown here is derived from an EMBL/GenBank/DDBJ whole genome shotgun (WGS) entry which is preliminary data.</text>
</comment>
<reference evidence="2" key="1">
    <citation type="submission" date="2020-07" db="EMBL/GenBank/DDBJ databases">
        <title>Multicomponent nature underlies the extraordinary mechanical properties of spider dragline silk.</title>
        <authorList>
            <person name="Kono N."/>
            <person name="Nakamura H."/>
            <person name="Mori M."/>
            <person name="Yoshida Y."/>
            <person name="Ohtoshi R."/>
            <person name="Malay A.D."/>
            <person name="Moran D.A.P."/>
            <person name="Tomita M."/>
            <person name="Numata K."/>
            <person name="Arakawa K."/>
        </authorList>
    </citation>
    <scope>NUCLEOTIDE SEQUENCE</scope>
</reference>
<dbReference type="AlphaFoldDB" id="A0A8X6GSI8"/>
<keyword evidence="3" id="KW-1185">Reference proteome</keyword>
<sequence length="234" mass="25915">MVSELANIPPCIDPDCPDHTVLKPKNSDPDLITKPPQKRKDIKTDKDGFVFPKRTTRPITPTKELEPIKTQNNFDNLENQDSQRIQLTQDTPSTPKPPPPIMLKIQDKIFRDQINCIKSKFPNANIKKAGENLRIFTDTDEEYRELQHLLEQDKNYQFYVITPKEIIPINVNNNFVRQGRLEVSVILSITGGGRGFGGYAALGLVVAGPVANGGVGKRGAVGLGTPESGFSCGH</sequence>
<proteinExistence type="predicted"/>
<feature type="compositionally biased region" description="Basic and acidic residues" evidence="1">
    <location>
        <begin position="38"/>
        <end position="48"/>
    </location>
</feature>
<evidence type="ECO:0000313" key="3">
    <source>
        <dbReference type="Proteomes" id="UP000887116"/>
    </source>
</evidence>
<dbReference type="EMBL" id="BMAO01036301">
    <property type="protein sequence ID" value="GFR09648.1"/>
    <property type="molecule type" value="Genomic_DNA"/>
</dbReference>
<evidence type="ECO:0000256" key="1">
    <source>
        <dbReference type="SAM" id="MobiDB-lite"/>
    </source>
</evidence>